<keyword evidence="2" id="KW-1185">Reference proteome</keyword>
<dbReference type="RefSeq" id="WP_066226252.1">
    <property type="nucleotide sequence ID" value="NZ_LQYN01000006.1"/>
</dbReference>
<protein>
    <submittedName>
        <fullName evidence="1">Uncharacterized protein</fullName>
    </submittedName>
</protein>
<evidence type="ECO:0000313" key="1">
    <source>
        <dbReference type="EMBL" id="KYD11434.1"/>
    </source>
</evidence>
<dbReference type="EMBL" id="LQYN01000006">
    <property type="protein sequence ID" value="KYD11434.1"/>
    <property type="molecule type" value="Genomic_DNA"/>
</dbReference>
<dbReference type="Proteomes" id="UP000075666">
    <property type="component" value="Unassembled WGS sequence"/>
</dbReference>
<comment type="caution">
    <text evidence="1">The sequence shown here is derived from an EMBL/GenBank/DDBJ whole genome shotgun (WGS) entry which is preliminary data.</text>
</comment>
<gene>
    <name evidence="1" type="ORF">B4102_2162</name>
</gene>
<name>A0A150LGR4_9BACI</name>
<organism evidence="1 2">
    <name type="scientific">Heyndrickxia sporothermodurans</name>
    <dbReference type="NCBI Taxonomy" id="46224"/>
    <lineage>
        <taxon>Bacteria</taxon>
        <taxon>Bacillati</taxon>
        <taxon>Bacillota</taxon>
        <taxon>Bacilli</taxon>
        <taxon>Bacillales</taxon>
        <taxon>Bacillaceae</taxon>
        <taxon>Heyndrickxia</taxon>
    </lineage>
</organism>
<sequence>MKEVNTFTIMCTIEKSGVFPECVKETFFVKIQSENIFEATKNISEAFSKIEKELNQELNTISHSSDFIYLQSHSHNEQNVGDLNKKFKNKYSTLLFENLSTSTLLENLTYLKELRR</sequence>
<reference evidence="1 2" key="1">
    <citation type="submission" date="2016-01" db="EMBL/GenBank/DDBJ databases">
        <title>Genome Sequences of Twelve Sporeforming Bacillus Species Isolated from Foods.</title>
        <authorList>
            <person name="Berendsen E.M."/>
            <person name="Wells-Bennik M.H."/>
            <person name="Krawcyk A.O."/>
            <person name="De Jong A."/>
            <person name="Holsappel S."/>
            <person name="Eijlander R.T."/>
            <person name="Kuipers O.P."/>
        </authorList>
    </citation>
    <scope>NUCLEOTIDE SEQUENCE [LARGE SCALE GENOMIC DNA]</scope>
    <source>
        <strain evidence="1 2">B4102</strain>
    </source>
</reference>
<proteinExistence type="predicted"/>
<accession>A0A150LGR4</accession>
<evidence type="ECO:0000313" key="2">
    <source>
        <dbReference type="Proteomes" id="UP000075666"/>
    </source>
</evidence>
<dbReference type="AlphaFoldDB" id="A0A150LGR4"/>
<dbReference type="PATRIC" id="fig|46224.3.peg.3973"/>